<feature type="domain" description="Beta-lactamase-related" evidence="2">
    <location>
        <begin position="21"/>
        <end position="322"/>
    </location>
</feature>
<comment type="caution">
    <text evidence="3">The sequence shown here is derived from an EMBL/GenBank/DDBJ whole genome shotgun (WGS) entry which is preliminary data.</text>
</comment>
<evidence type="ECO:0000259" key="2">
    <source>
        <dbReference type="Pfam" id="PF00144"/>
    </source>
</evidence>
<accession>A0A7C5SSH6</accession>
<dbReference type="EMBL" id="DRNZ01000068">
    <property type="protein sequence ID" value="HHO57741.1"/>
    <property type="molecule type" value="Genomic_DNA"/>
</dbReference>
<sequence>MNAAPNQATLERMLTAAAPILEAALAEGGVPGAALGVVSAAGGRAALHLGAAMREPETRPLAPDAWFDLASLTKVLFTLPEVLRLAEEGRLDLDDPVARHLPEAGWLQQDAPLARLTLRRLLAHQTGLPAWVPLYTWGTRPETLKARLLQERWELGAPVYSDVGYMLLGLLLERLRRQELKRFALPAGLTFAPDPERSVATERCPWRGRVLVGEVHDENAFALGGTAGHAGLFGTLDGVLDRAHAWLTGAELSPAAHAAALEPQSEERLLGWVRRHPGWSGGGLTSPAAYGHTGFTGTGVWIDPERGYAWALLTNRVHPSRHRPNPLPDLRRAVGNALAAAWRPA</sequence>
<keyword evidence="1" id="KW-0378">Hydrolase</keyword>
<dbReference type="InterPro" id="IPR012338">
    <property type="entry name" value="Beta-lactam/transpept-like"/>
</dbReference>
<protein>
    <submittedName>
        <fullName evidence="3">Esterase</fullName>
    </submittedName>
</protein>
<dbReference type="GO" id="GO:0016787">
    <property type="term" value="F:hydrolase activity"/>
    <property type="evidence" value="ECO:0007669"/>
    <property type="project" value="UniProtKB-KW"/>
</dbReference>
<gene>
    <name evidence="3" type="ORF">ENJ85_01055</name>
</gene>
<proteinExistence type="predicted"/>
<evidence type="ECO:0000256" key="1">
    <source>
        <dbReference type="ARBA" id="ARBA00022801"/>
    </source>
</evidence>
<dbReference type="InterPro" id="IPR050789">
    <property type="entry name" value="Diverse_Enzym_Activities"/>
</dbReference>
<organism evidence="3">
    <name type="scientific">Oceanithermus profundus</name>
    <dbReference type="NCBI Taxonomy" id="187137"/>
    <lineage>
        <taxon>Bacteria</taxon>
        <taxon>Thermotogati</taxon>
        <taxon>Deinococcota</taxon>
        <taxon>Deinococci</taxon>
        <taxon>Thermales</taxon>
        <taxon>Thermaceae</taxon>
        <taxon>Oceanithermus</taxon>
    </lineage>
</organism>
<dbReference type="InterPro" id="IPR001466">
    <property type="entry name" value="Beta-lactam-related"/>
</dbReference>
<dbReference type="Gene3D" id="3.40.710.10">
    <property type="entry name" value="DD-peptidase/beta-lactamase superfamily"/>
    <property type="match status" value="1"/>
</dbReference>
<dbReference type="AlphaFoldDB" id="A0A7C5SSH6"/>
<dbReference type="Pfam" id="PF00144">
    <property type="entry name" value="Beta-lactamase"/>
    <property type="match status" value="1"/>
</dbReference>
<dbReference type="Proteomes" id="UP000886105">
    <property type="component" value="Unassembled WGS sequence"/>
</dbReference>
<dbReference type="PANTHER" id="PTHR43283">
    <property type="entry name" value="BETA-LACTAMASE-RELATED"/>
    <property type="match status" value="1"/>
</dbReference>
<evidence type="ECO:0000313" key="3">
    <source>
        <dbReference type="EMBL" id="HHO57741.1"/>
    </source>
</evidence>
<dbReference type="PANTHER" id="PTHR43283:SF11">
    <property type="entry name" value="BETA-LACTAMASE-RELATED DOMAIN-CONTAINING PROTEIN"/>
    <property type="match status" value="1"/>
</dbReference>
<name>A0A7C5SSH6_9DEIN</name>
<reference evidence="3" key="1">
    <citation type="journal article" date="2020" name="mSystems">
        <title>Genome- and Community-Level Interaction Insights into Carbon Utilization and Element Cycling Functions of Hydrothermarchaeota in Hydrothermal Sediment.</title>
        <authorList>
            <person name="Zhou Z."/>
            <person name="Liu Y."/>
            <person name="Xu W."/>
            <person name="Pan J."/>
            <person name="Luo Z.H."/>
            <person name="Li M."/>
        </authorList>
    </citation>
    <scope>NUCLEOTIDE SEQUENCE [LARGE SCALE GENOMIC DNA]</scope>
    <source>
        <strain evidence="3">HyVt-523</strain>
    </source>
</reference>
<dbReference type="SUPFAM" id="SSF56601">
    <property type="entry name" value="beta-lactamase/transpeptidase-like"/>
    <property type="match status" value="1"/>
</dbReference>